<sequence>MLPMDALLGAGFILFVVGLAAATSERFGLDTRAGLLERRDPATANAMRRAQAVLELRGGGYGDECVGAVCTPSRRSWTDGARVRGADTDPRVEVAEEQLPPMPATVVALASATHVPGVRRPAPRRAPATTRAPADTR</sequence>
<dbReference type="Proteomes" id="UP000610303">
    <property type="component" value="Unassembled WGS sequence"/>
</dbReference>
<gene>
    <name evidence="2" type="ORF">GCM10010196_14290</name>
</gene>
<feature type="region of interest" description="Disordered" evidence="1">
    <location>
        <begin position="118"/>
        <end position="137"/>
    </location>
</feature>
<evidence type="ECO:0000256" key="1">
    <source>
        <dbReference type="SAM" id="MobiDB-lite"/>
    </source>
</evidence>
<proteinExistence type="predicted"/>
<keyword evidence="3" id="KW-1185">Reference proteome</keyword>
<protein>
    <submittedName>
        <fullName evidence="2">Uncharacterized protein</fullName>
    </submittedName>
</protein>
<feature type="compositionally biased region" description="Low complexity" evidence="1">
    <location>
        <begin position="125"/>
        <end position="137"/>
    </location>
</feature>
<organism evidence="2 3">
    <name type="scientific">Agromyces mediolanus</name>
    <name type="common">Corynebacterium mediolanum</name>
    <dbReference type="NCBI Taxonomy" id="41986"/>
    <lineage>
        <taxon>Bacteria</taxon>
        <taxon>Bacillati</taxon>
        <taxon>Actinomycetota</taxon>
        <taxon>Actinomycetes</taxon>
        <taxon>Micrococcales</taxon>
        <taxon>Microbacteriaceae</taxon>
        <taxon>Agromyces</taxon>
    </lineage>
</organism>
<accession>A0A918FCJ4</accession>
<name>A0A918FCJ4_AGRME</name>
<dbReference type="AlphaFoldDB" id="A0A918FCJ4"/>
<evidence type="ECO:0000313" key="2">
    <source>
        <dbReference type="EMBL" id="GGR21887.1"/>
    </source>
</evidence>
<reference evidence="2" key="1">
    <citation type="journal article" date="2014" name="Int. J. Syst. Evol. Microbiol.">
        <title>Complete genome sequence of Corynebacterium casei LMG S-19264T (=DSM 44701T), isolated from a smear-ripened cheese.</title>
        <authorList>
            <consortium name="US DOE Joint Genome Institute (JGI-PGF)"/>
            <person name="Walter F."/>
            <person name="Albersmeier A."/>
            <person name="Kalinowski J."/>
            <person name="Ruckert C."/>
        </authorList>
    </citation>
    <scope>NUCLEOTIDE SEQUENCE</scope>
    <source>
        <strain evidence="2">JCM 3346</strain>
    </source>
</reference>
<reference evidence="2" key="2">
    <citation type="submission" date="2020-09" db="EMBL/GenBank/DDBJ databases">
        <authorList>
            <person name="Sun Q."/>
            <person name="Ohkuma M."/>
        </authorList>
    </citation>
    <scope>NUCLEOTIDE SEQUENCE</scope>
    <source>
        <strain evidence="2">JCM 3346</strain>
    </source>
</reference>
<evidence type="ECO:0000313" key="3">
    <source>
        <dbReference type="Proteomes" id="UP000610303"/>
    </source>
</evidence>
<dbReference type="EMBL" id="BMRJ01000001">
    <property type="protein sequence ID" value="GGR21887.1"/>
    <property type="molecule type" value="Genomic_DNA"/>
</dbReference>
<comment type="caution">
    <text evidence="2">The sequence shown here is derived from an EMBL/GenBank/DDBJ whole genome shotgun (WGS) entry which is preliminary data.</text>
</comment>